<gene>
    <name evidence="8" type="ORF">CKF54_06475</name>
</gene>
<feature type="compositionally biased region" description="Basic and acidic residues" evidence="6">
    <location>
        <begin position="573"/>
        <end position="593"/>
    </location>
</feature>
<feature type="coiled-coil region" evidence="5">
    <location>
        <begin position="36"/>
        <end position="205"/>
    </location>
</feature>
<accession>A0A3A1Y2W5</accession>
<name>A0A3A1Y2W5_9GAMM</name>
<comment type="caution">
    <text evidence="8">The sequence shown here is derived from an EMBL/GenBank/DDBJ whole genome shotgun (WGS) entry which is preliminary data.</text>
</comment>
<feature type="transmembrane region" description="Helical" evidence="7">
    <location>
        <begin position="20"/>
        <end position="39"/>
    </location>
</feature>
<dbReference type="GO" id="GO:0006310">
    <property type="term" value="P:DNA recombination"/>
    <property type="evidence" value="ECO:0007669"/>
    <property type="project" value="UniProtKB-KW"/>
</dbReference>
<dbReference type="OrthoDB" id="9765111at2"/>
<reference evidence="8 9" key="1">
    <citation type="submission" date="2017-08" db="EMBL/GenBank/DDBJ databases">
        <title>Reclassification of Bisgaard taxon 37 and 44.</title>
        <authorList>
            <person name="Christensen H."/>
        </authorList>
    </citation>
    <scope>NUCLEOTIDE SEQUENCE [LARGE SCALE GENOMIC DNA]</scope>
    <source>
        <strain evidence="8 9">B96_3</strain>
    </source>
</reference>
<comment type="function">
    <text evidence="1">Involved in DNA recombination.</text>
</comment>
<keyword evidence="3 5" id="KW-0175">Coiled coil</keyword>
<keyword evidence="7" id="KW-0812">Transmembrane</keyword>
<dbReference type="InterPro" id="IPR003798">
    <property type="entry name" value="DNA_recombination_RmuC"/>
</dbReference>
<evidence type="ECO:0000313" key="9">
    <source>
        <dbReference type="Proteomes" id="UP000265691"/>
    </source>
</evidence>
<keyword evidence="7" id="KW-1133">Transmembrane helix</keyword>
<evidence type="ECO:0000256" key="2">
    <source>
        <dbReference type="ARBA" id="ARBA00009840"/>
    </source>
</evidence>
<evidence type="ECO:0000256" key="4">
    <source>
        <dbReference type="ARBA" id="ARBA00023172"/>
    </source>
</evidence>
<evidence type="ECO:0000256" key="6">
    <source>
        <dbReference type="SAM" id="MobiDB-lite"/>
    </source>
</evidence>
<keyword evidence="9" id="KW-1185">Reference proteome</keyword>
<evidence type="ECO:0000256" key="3">
    <source>
        <dbReference type="ARBA" id="ARBA00023054"/>
    </source>
</evidence>
<evidence type="ECO:0000256" key="1">
    <source>
        <dbReference type="ARBA" id="ARBA00003416"/>
    </source>
</evidence>
<dbReference type="Pfam" id="PF02646">
    <property type="entry name" value="RmuC"/>
    <property type="match status" value="1"/>
</dbReference>
<sequence>MSLFTNNKLPLSKFLFGAHMNIYILVLTIVIFLLILLFLRSKIVASNEKIKQLQEENGHLDIKVFQLTSLVEEQSEKENALNQANSRLEFILKQQEQEFENLKSTHQQTVNKLENQTEQYHRALQDKEIAFINRDNLQRELNEKTQQFQEQKAQFQSDLVQLKQQHEAEIKRLADNQNQQAKNFKEQTESSLKLIKEEVQNQTAQLIQQATNKLSQDSEGNFKNITKPLVDKMESLNKQAVEVLEKNLKSDGELLEKINSFDKQFTKFSLQTDSLTQALRGSNKKVLGNWGEAQLEVLLESVGLIKGIHFNLQVSAESTNGKKYQPDCVLNLPNRRHVIVDSKVTLNAYLKIIEATDKESEALATKELVKNIQDHIRDLAGKQYQKLVGLNSYPYVLMYVPIDNVLAYLAKEKSDIYLEAQKHNIVIVSNATLIPLLYLIDNLWKNHEFQSNFRDLALSTEKLFQSVETVAAKSIELGTRFGQTIKAYSDLNKQLSSNQGLIKRMTRFTTSASKALEQLEKLETTEDKVQESFANSDNFKLSQLDQVLTQATTSKDQSLEKISQLNSKYQEQEKKLEQEKQLEQEQEAKEKASNLEQNNLAPQELADLKTKTANQELDEQEDYAEQDDFAEAEDNLEFAESEATTEANEESEENAQTSALDALTDLEALTSKTSDTLHLDELERQLEQIDNLYQAEKDAEENSIDQVVHEVMHNMTSSQAQHTHKKDNFFAEYDQLFEEIK</sequence>
<evidence type="ECO:0008006" key="10">
    <source>
        <dbReference type="Google" id="ProtNLM"/>
    </source>
</evidence>
<comment type="similarity">
    <text evidence="2">Belongs to the RmuC family.</text>
</comment>
<dbReference type="Proteomes" id="UP000265691">
    <property type="component" value="Unassembled WGS sequence"/>
</dbReference>
<feature type="region of interest" description="Disordered" evidence="6">
    <location>
        <begin position="638"/>
        <end position="657"/>
    </location>
</feature>
<keyword evidence="7" id="KW-0472">Membrane</keyword>
<dbReference type="PANTHER" id="PTHR30563:SF0">
    <property type="entry name" value="DNA RECOMBINATION PROTEIN RMUC"/>
    <property type="match status" value="1"/>
</dbReference>
<feature type="region of interest" description="Disordered" evidence="6">
    <location>
        <begin position="573"/>
        <end position="601"/>
    </location>
</feature>
<dbReference type="AlphaFoldDB" id="A0A3A1Y2W5"/>
<organism evidence="8 9">
    <name type="scientific">Psittacicella hinzii</name>
    <dbReference type="NCBI Taxonomy" id="2028575"/>
    <lineage>
        <taxon>Bacteria</taxon>
        <taxon>Pseudomonadati</taxon>
        <taxon>Pseudomonadota</taxon>
        <taxon>Gammaproteobacteria</taxon>
        <taxon>Pasteurellales</taxon>
        <taxon>Psittacicellaceae</taxon>
        <taxon>Psittacicella</taxon>
    </lineage>
</organism>
<evidence type="ECO:0000313" key="8">
    <source>
        <dbReference type="EMBL" id="RIY31558.1"/>
    </source>
</evidence>
<dbReference type="EMBL" id="NRHC01000088">
    <property type="protein sequence ID" value="RIY31558.1"/>
    <property type="molecule type" value="Genomic_DNA"/>
</dbReference>
<proteinExistence type="inferred from homology"/>
<keyword evidence="4" id="KW-0233">DNA recombination</keyword>
<evidence type="ECO:0000256" key="7">
    <source>
        <dbReference type="SAM" id="Phobius"/>
    </source>
</evidence>
<evidence type="ECO:0000256" key="5">
    <source>
        <dbReference type="SAM" id="Coils"/>
    </source>
</evidence>
<dbReference type="PANTHER" id="PTHR30563">
    <property type="entry name" value="DNA RECOMBINATION PROTEIN RMUC"/>
    <property type="match status" value="1"/>
</dbReference>
<protein>
    <recommendedName>
        <fullName evidence="10">DNA recombination protein RmuC</fullName>
    </recommendedName>
</protein>